<reference evidence="2" key="1">
    <citation type="submission" date="2022-08" db="EMBL/GenBank/DDBJ databases">
        <authorList>
            <person name="Kallberg Y."/>
            <person name="Tangrot J."/>
            <person name="Rosling A."/>
        </authorList>
    </citation>
    <scope>NUCLEOTIDE SEQUENCE</scope>
    <source>
        <strain evidence="2">Wild A</strain>
    </source>
</reference>
<name>A0A9W4T754_9GLOM</name>
<sequence>MLTQALQDERHARQHRDTEIDDLRRRKDAKIDDLRRCKDAEINNLRRTAHRWTARYNAGEGGMVVPFVKLRIGKTDIGMKLWDIKNGMVYPKDWKG</sequence>
<dbReference type="EMBL" id="CAMKVN010012460">
    <property type="protein sequence ID" value="CAI2195456.1"/>
    <property type="molecule type" value="Genomic_DNA"/>
</dbReference>
<dbReference type="AlphaFoldDB" id="A0A9W4T754"/>
<evidence type="ECO:0000313" key="3">
    <source>
        <dbReference type="Proteomes" id="UP001153678"/>
    </source>
</evidence>
<feature type="non-terminal residue" evidence="2">
    <location>
        <position position="96"/>
    </location>
</feature>
<gene>
    <name evidence="2" type="ORF">FWILDA_LOCUS17085</name>
</gene>
<keyword evidence="3" id="KW-1185">Reference proteome</keyword>
<evidence type="ECO:0000256" key="1">
    <source>
        <dbReference type="SAM" id="MobiDB-lite"/>
    </source>
</evidence>
<dbReference type="Proteomes" id="UP001153678">
    <property type="component" value="Unassembled WGS sequence"/>
</dbReference>
<feature type="compositionally biased region" description="Basic and acidic residues" evidence="1">
    <location>
        <begin position="7"/>
        <end position="21"/>
    </location>
</feature>
<organism evidence="2 3">
    <name type="scientific">Funneliformis geosporum</name>
    <dbReference type="NCBI Taxonomy" id="1117311"/>
    <lineage>
        <taxon>Eukaryota</taxon>
        <taxon>Fungi</taxon>
        <taxon>Fungi incertae sedis</taxon>
        <taxon>Mucoromycota</taxon>
        <taxon>Glomeromycotina</taxon>
        <taxon>Glomeromycetes</taxon>
        <taxon>Glomerales</taxon>
        <taxon>Glomeraceae</taxon>
        <taxon>Funneliformis</taxon>
    </lineage>
</organism>
<comment type="caution">
    <text evidence="2">The sequence shown here is derived from an EMBL/GenBank/DDBJ whole genome shotgun (WGS) entry which is preliminary data.</text>
</comment>
<accession>A0A9W4T754</accession>
<feature type="region of interest" description="Disordered" evidence="1">
    <location>
        <begin position="1"/>
        <end position="21"/>
    </location>
</feature>
<proteinExistence type="predicted"/>
<protein>
    <submittedName>
        <fullName evidence="2">12194_t:CDS:1</fullName>
    </submittedName>
</protein>
<evidence type="ECO:0000313" key="2">
    <source>
        <dbReference type="EMBL" id="CAI2195456.1"/>
    </source>
</evidence>